<dbReference type="InterPro" id="IPR020051">
    <property type="entry name" value="SagB-type_dehydrogenase"/>
</dbReference>
<protein>
    <submittedName>
        <fullName evidence="3">SagB/ThcOx family dehydrogenase</fullName>
    </submittedName>
</protein>
<dbReference type="RefSeq" id="WP_161025079.1">
    <property type="nucleotide sequence ID" value="NZ_WWCJ01000005.1"/>
</dbReference>
<feature type="domain" description="Nitroreductase" evidence="2">
    <location>
        <begin position="295"/>
        <end position="381"/>
    </location>
</feature>
<feature type="transmembrane region" description="Helical" evidence="1">
    <location>
        <begin position="6"/>
        <end position="23"/>
    </location>
</feature>
<evidence type="ECO:0000259" key="2">
    <source>
        <dbReference type="Pfam" id="PF00881"/>
    </source>
</evidence>
<dbReference type="Pfam" id="PF00881">
    <property type="entry name" value="Nitroreductase"/>
    <property type="match status" value="2"/>
</dbReference>
<dbReference type="Gene3D" id="3.40.109.10">
    <property type="entry name" value="NADH Oxidase"/>
    <property type="match status" value="2"/>
</dbReference>
<dbReference type="NCBIfam" id="TIGR03605">
    <property type="entry name" value="antibiot_sagB"/>
    <property type="match status" value="1"/>
</dbReference>
<evidence type="ECO:0000313" key="3">
    <source>
        <dbReference type="EMBL" id="MYN02075.1"/>
    </source>
</evidence>
<dbReference type="Proteomes" id="UP000448575">
    <property type="component" value="Unassembled WGS sequence"/>
</dbReference>
<reference evidence="3 4" key="1">
    <citation type="submission" date="2019-12" db="EMBL/GenBank/DDBJ databases">
        <title>Novel species isolated from a subtropical stream in China.</title>
        <authorList>
            <person name="Lu H."/>
        </authorList>
    </citation>
    <scope>NUCLEOTIDE SEQUENCE [LARGE SCALE GENOMIC DNA]</scope>
    <source>
        <strain evidence="3 4">DS3</strain>
    </source>
</reference>
<evidence type="ECO:0000256" key="1">
    <source>
        <dbReference type="SAM" id="Phobius"/>
    </source>
</evidence>
<dbReference type="PANTHER" id="PTHR43745:SF2">
    <property type="entry name" value="NITROREDUCTASE MJ1384-RELATED"/>
    <property type="match status" value="1"/>
</dbReference>
<comment type="caution">
    <text evidence="3">The sequence shown here is derived from an EMBL/GenBank/DDBJ whole genome shotgun (WGS) entry which is preliminary data.</text>
</comment>
<dbReference type="SUPFAM" id="SSF55469">
    <property type="entry name" value="FMN-dependent nitroreductase-like"/>
    <property type="match status" value="2"/>
</dbReference>
<evidence type="ECO:0000313" key="4">
    <source>
        <dbReference type="Proteomes" id="UP000448575"/>
    </source>
</evidence>
<dbReference type="EMBL" id="WWCJ01000005">
    <property type="protein sequence ID" value="MYN02075.1"/>
    <property type="molecule type" value="Genomic_DNA"/>
</dbReference>
<feature type="transmembrane region" description="Helical" evidence="1">
    <location>
        <begin position="114"/>
        <end position="134"/>
    </location>
</feature>
<dbReference type="GO" id="GO:0016491">
    <property type="term" value="F:oxidoreductase activity"/>
    <property type="evidence" value="ECO:0007669"/>
    <property type="project" value="InterPro"/>
</dbReference>
<gene>
    <name evidence="3" type="ORF">GTP41_08160</name>
</gene>
<keyword evidence="1" id="KW-0812">Transmembrane</keyword>
<dbReference type="AlphaFoldDB" id="A0A6N9HGX0"/>
<dbReference type="InterPro" id="IPR052544">
    <property type="entry name" value="Bacteriocin_Proc_Enz"/>
</dbReference>
<feature type="transmembrane region" description="Helical" evidence="1">
    <location>
        <begin position="35"/>
        <end position="57"/>
    </location>
</feature>
<dbReference type="InterPro" id="IPR000415">
    <property type="entry name" value="Nitroreductase-like"/>
</dbReference>
<sequence length="621" mass="64509">MGPKILWVLLPLAVYAALLALVWRGKAPSRLALNVHSSLLLMAYLLTTAGLGLFWVANQQLPVFDWHYLFGYATLLLLSLHLFLNLPTALRWLRQRRSSAPAAAPTGPLPWRGAARQAGAVAAMALAFALGVHWGGRSAAPVPSLAAGGAEDGVRTVLQYHAASASSRSAVFGHAPPVDWGGQPAPFKSYPGLPQVALARATPALDGVRSLGAMLRAPAAHATAPGPAMLDITAVGQFLHLTAGVTARRGGLALRAAPSSGALFPGELYLQVRRVQGLQPGLYHFDADAHRLARLGGLPAGAGGPDLLLVVGAVFQRTGYKYRNRAYRYVAADLGHLLENARLAAHYVGARAELPPLFDEMALAQVFGLDGRQEGVIAVVALNGRAGAAGGLPAASAPRASPPPLDLGVTGSVHAATSLAPAPPPPLAAAAGAGPLIALPPGEQAAMDLARVILQRRSQRRFTTQPLPLQQLSSMLAEMAQAPLLSGALQADLVLNRVAGIQPGVYRYLPGRHALQAVALGDFAAQARQAALDQDVIGDAAVVLLLSADSAQALRSGARGYRMAFLEAGLMGERWLLGAVARGLGACPVGAFYDDEAAQLVKAAPGRWVLHFAALGQVAPD</sequence>
<keyword evidence="4" id="KW-1185">Reference proteome</keyword>
<name>A0A6N9HGX0_9BURK</name>
<dbReference type="InterPro" id="IPR029479">
    <property type="entry name" value="Nitroreductase"/>
</dbReference>
<accession>A0A6N9HGX0</accession>
<organism evidence="3 4">
    <name type="scientific">Pseudoduganella guangdongensis</name>
    <dbReference type="NCBI Taxonomy" id="2692179"/>
    <lineage>
        <taxon>Bacteria</taxon>
        <taxon>Pseudomonadati</taxon>
        <taxon>Pseudomonadota</taxon>
        <taxon>Betaproteobacteria</taxon>
        <taxon>Burkholderiales</taxon>
        <taxon>Oxalobacteraceae</taxon>
        <taxon>Telluria group</taxon>
        <taxon>Pseudoduganella</taxon>
    </lineage>
</organism>
<dbReference type="PANTHER" id="PTHR43745">
    <property type="entry name" value="NITROREDUCTASE MJ1384-RELATED"/>
    <property type="match status" value="1"/>
</dbReference>
<proteinExistence type="predicted"/>
<feature type="domain" description="Nitroreductase" evidence="2">
    <location>
        <begin position="453"/>
        <end position="613"/>
    </location>
</feature>
<keyword evidence="1" id="KW-1133">Transmembrane helix</keyword>
<dbReference type="CDD" id="cd02142">
    <property type="entry name" value="McbC_SagB-like_oxidoreductase"/>
    <property type="match status" value="2"/>
</dbReference>
<keyword evidence="1" id="KW-0472">Membrane</keyword>
<feature type="transmembrane region" description="Helical" evidence="1">
    <location>
        <begin position="69"/>
        <end position="93"/>
    </location>
</feature>